<reference evidence="1 2" key="1">
    <citation type="submission" date="2017-06" db="EMBL/GenBank/DDBJ databases">
        <authorList>
            <person name="Kim H.J."/>
            <person name="Triplett B.A."/>
        </authorList>
    </citation>
    <scope>NUCLEOTIDE SEQUENCE [LARGE SCALE GENOMIC DNA]</scope>
    <source>
        <strain evidence="1 2">B29T1</strain>
    </source>
</reference>
<accession>A0A212R6T9</accession>
<dbReference type="AlphaFoldDB" id="A0A212R6T9"/>
<evidence type="ECO:0000313" key="1">
    <source>
        <dbReference type="EMBL" id="SNB67798.1"/>
    </source>
</evidence>
<evidence type="ECO:0000313" key="2">
    <source>
        <dbReference type="Proteomes" id="UP000197065"/>
    </source>
</evidence>
<name>A0A212R6T9_9PROT</name>
<dbReference type="Proteomes" id="UP000197065">
    <property type="component" value="Unassembled WGS sequence"/>
</dbReference>
<organism evidence="1 2">
    <name type="scientific">Arboricoccus pini</name>
    <dbReference type="NCBI Taxonomy" id="1963835"/>
    <lineage>
        <taxon>Bacteria</taxon>
        <taxon>Pseudomonadati</taxon>
        <taxon>Pseudomonadota</taxon>
        <taxon>Alphaproteobacteria</taxon>
        <taxon>Geminicoccales</taxon>
        <taxon>Geminicoccaceae</taxon>
        <taxon>Arboricoccus</taxon>
    </lineage>
</organism>
<gene>
    <name evidence="1" type="ORF">SAMN07250955_10654</name>
</gene>
<proteinExistence type="predicted"/>
<dbReference type="EMBL" id="FYEH01000006">
    <property type="protein sequence ID" value="SNB67798.1"/>
    <property type="molecule type" value="Genomic_DNA"/>
</dbReference>
<keyword evidence="2" id="KW-1185">Reference proteome</keyword>
<protein>
    <submittedName>
        <fullName evidence="1">Uncharacterized protein</fullName>
    </submittedName>
</protein>
<sequence>MTQQLIDITLSAQRFHSRRDPSQAVYTKDGRFLLEGSTPLASVSRLFLAQSADPQARLRVTYPDGRVSVTPGTIQSLAQWAYEGGDKQPLHRVPYQAYDAAALERAA</sequence>
<dbReference type="RefSeq" id="WP_088561363.1">
    <property type="nucleotide sequence ID" value="NZ_FYEH01000006.1"/>
</dbReference>